<dbReference type="SUPFAM" id="SSF103511">
    <property type="entry name" value="Chlorophyll a-b binding protein"/>
    <property type="match status" value="1"/>
</dbReference>
<dbReference type="PROSITE" id="PS51257">
    <property type="entry name" value="PROKAR_LIPOPROTEIN"/>
    <property type="match status" value="1"/>
</dbReference>
<dbReference type="InterPro" id="IPR022796">
    <property type="entry name" value="Chloroa_b-bind"/>
</dbReference>
<keyword evidence="6" id="KW-0602">Photosynthesis</keyword>
<protein>
    <submittedName>
        <fullName evidence="11">Light harvesting complex protein 1</fullName>
    </submittedName>
</protein>
<keyword evidence="5" id="KW-0150">Chloroplast</keyword>
<sequence>MKVTGLLSCIAALSCAFAFQAPSAFRGNAIKTAASRSSVLRMSSDEIGVTKPLGYWDPLGFSKNIDGVDRRWRMVEIKHGRIAMLATIGYIVPYYFKLFPEGKPGTEALTTIPQAGLVQIFAFIGALELWVFYQSPEKEPGDIAPEYLNWKRYSDSDVRTKKLNIELNNGRLAMIAIMGMLVQDSITDKPFPWI</sequence>
<keyword evidence="9" id="KW-0157">Chromophore</keyword>
<feature type="binding site" evidence="9">
    <location>
        <position position="166"/>
    </location>
    <ligand>
        <name>chlorophyll a</name>
        <dbReference type="ChEBI" id="CHEBI:58416"/>
        <label>1</label>
    </ligand>
</feature>
<evidence type="ECO:0000256" key="9">
    <source>
        <dbReference type="PIRSR" id="PIRSR601344-1"/>
    </source>
</evidence>
<keyword evidence="9" id="KW-0148">Chlorophyll</keyword>
<feature type="binding site" evidence="9">
    <location>
        <position position="183"/>
    </location>
    <ligand>
        <name>chlorophyll a</name>
        <dbReference type="ChEBI" id="CHEBI:58416"/>
        <label>1</label>
    </ligand>
</feature>
<proteinExistence type="evidence at transcript level"/>
<dbReference type="PANTHER" id="PTHR21649">
    <property type="entry name" value="CHLOROPHYLL A/B BINDING PROTEIN"/>
    <property type="match status" value="1"/>
</dbReference>
<evidence type="ECO:0000256" key="4">
    <source>
        <dbReference type="ARBA" id="ARBA00011623"/>
    </source>
</evidence>
<dbReference type="GO" id="GO:0016168">
    <property type="term" value="F:chlorophyll binding"/>
    <property type="evidence" value="ECO:0007669"/>
    <property type="project" value="UniProtKB-KW"/>
</dbReference>
<dbReference type="GO" id="GO:0016020">
    <property type="term" value="C:membrane"/>
    <property type="evidence" value="ECO:0007669"/>
    <property type="project" value="InterPro"/>
</dbReference>
<evidence type="ECO:0000256" key="3">
    <source>
        <dbReference type="ARBA" id="ARBA00005933"/>
    </source>
</evidence>
<feature type="binding site" description="axial binding residue" evidence="9">
    <location>
        <position position="118"/>
    </location>
    <ligand>
        <name>chlorophyll b</name>
        <dbReference type="ChEBI" id="CHEBI:61721"/>
        <label>1</label>
    </ligand>
    <ligandPart>
        <name>Mg</name>
        <dbReference type="ChEBI" id="CHEBI:25107"/>
    </ligandPart>
</feature>
<evidence type="ECO:0000256" key="6">
    <source>
        <dbReference type="ARBA" id="ARBA00022531"/>
    </source>
</evidence>
<evidence type="ECO:0000256" key="7">
    <source>
        <dbReference type="ARBA" id="ARBA00022640"/>
    </source>
</evidence>
<dbReference type="GO" id="GO:0009765">
    <property type="term" value="P:photosynthesis, light harvesting"/>
    <property type="evidence" value="ECO:0007669"/>
    <property type="project" value="InterPro"/>
</dbReference>
<feature type="binding site" evidence="9">
    <location>
        <position position="79"/>
    </location>
    <ligand>
        <name>chlorophyll a</name>
        <dbReference type="ChEBI" id="CHEBI:58416"/>
        <label>1</label>
    </ligand>
</feature>
<dbReference type="Pfam" id="PF00504">
    <property type="entry name" value="Chloroa_b-bind"/>
    <property type="match status" value="1"/>
</dbReference>
<comment type="subunit">
    <text evidence="4">The LHC complex of chromophytic algae is composed of fucoxanthin, chlorophyll A and C bound non-covalently by fucoxanthin chlorophyll proteins (FCPs). The ratio of pigments in this LHC is; fucoxanthin: chlorophyll C: chlorophyll A; (0.6-1): (0.1-0.3): (1).</text>
</comment>
<comment type="subcellular location">
    <subcellularLocation>
        <location evidence="2">Plastid</location>
        <location evidence="2">Chloroplast</location>
    </subcellularLocation>
</comment>
<accession>Q9ATC7</accession>
<evidence type="ECO:0000256" key="5">
    <source>
        <dbReference type="ARBA" id="ARBA00022528"/>
    </source>
</evidence>
<evidence type="ECO:0000256" key="1">
    <source>
        <dbReference type="ARBA" id="ARBA00004022"/>
    </source>
</evidence>
<evidence type="ECO:0000313" key="11">
    <source>
        <dbReference type="EMBL" id="AAK21906.1"/>
    </source>
</evidence>
<evidence type="ECO:0000256" key="8">
    <source>
        <dbReference type="ARBA" id="ARBA00023243"/>
    </source>
</evidence>
<organism evidence="11">
    <name type="scientific">Vaucheria litorea</name>
    <name type="common">Yellow-green alga</name>
    <dbReference type="NCBI Taxonomy" id="109269"/>
    <lineage>
        <taxon>Eukaryota</taxon>
        <taxon>Sar</taxon>
        <taxon>Stramenopiles</taxon>
        <taxon>Ochrophyta</taxon>
        <taxon>PX clade</taxon>
        <taxon>Xanthophyceae</taxon>
        <taxon>Vaucheriales</taxon>
        <taxon>Vaucheriaceae</taxon>
        <taxon>Vaucheria</taxon>
    </lineage>
</organism>
<evidence type="ECO:0000256" key="2">
    <source>
        <dbReference type="ARBA" id="ARBA00004229"/>
    </source>
</evidence>
<dbReference type="GO" id="GO:0030076">
    <property type="term" value="C:light-harvesting complex"/>
    <property type="evidence" value="ECO:0007669"/>
    <property type="project" value="UniProtKB-KW"/>
</dbReference>
<feature type="chain" id="PRO_5004325898" evidence="10">
    <location>
        <begin position="19"/>
        <end position="194"/>
    </location>
</feature>
<keyword evidence="8" id="KW-0437">Light-harvesting polypeptide</keyword>
<dbReference type="GO" id="GO:0009507">
    <property type="term" value="C:chloroplast"/>
    <property type="evidence" value="ECO:0007669"/>
    <property type="project" value="UniProtKB-SubCell"/>
</dbReference>
<feature type="binding site" evidence="9">
    <location>
        <position position="169"/>
    </location>
    <ligand>
        <name>chlorophyll a</name>
        <dbReference type="ChEBI" id="CHEBI:58416"/>
        <label>1</label>
    </ligand>
</feature>
<comment type="similarity">
    <text evidence="3">Belongs to the fucoxanthin chlorophyll protein family.</text>
</comment>
<feature type="binding site" evidence="9">
    <location>
        <position position="76"/>
    </location>
    <ligand>
        <name>chlorophyll a</name>
        <dbReference type="ChEBI" id="CHEBI:58416"/>
        <label>1</label>
    </ligand>
</feature>
<feature type="binding site" evidence="9">
    <location>
        <position position="56"/>
    </location>
    <ligand>
        <name>chlorophyll a</name>
        <dbReference type="ChEBI" id="CHEBI:58416"/>
        <label>1</label>
    </ligand>
</feature>
<name>Q9ATC7_VAULI</name>
<dbReference type="Gene3D" id="1.10.3460.10">
    <property type="entry name" value="Chlorophyll a/b binding protein domain"/>
    <property type="match status" value="1"/>
</dbReference>
<dbReference type="AlphaFoldDB" id="Q9ATC7"/>
<dbReference type="EMBL" id="AF336982">
    <property type="protein sequence ID" value="AAK21906.1"/>
    <property type="molecule type" value="mRNA"/>
</dbReference>
<feature type="signal peptide" evidence="10">
    <location>
        <begin position="1"/>
        <end position="18"/>
    </location>
</feature>
<keyword evidence="10" id="KW-0732">Signal</keyword>
<dbReference type="InterPro" id="IPR001344">
    <property type="entry name" value="Chloro_AB-bd_pln"/>
</dbReference>
<comment type="function">
    <text evidence="1">The light-harvesting complex (LHC) functions as a light receptor, it captures and delivers excitation energy to photosystems with which it is closely associated. Energy is transferred from the carotenoid and chlorophyll C (or B) to chlorophyll A and the photosynthetic reaction centers where it is used to synthesize ATP and reducing power.</text>
</comment>
<evidence type="ECO:0000256" key="10">
    <source>
        <dbReference type="SAM" id="SignalP"/>
    </source>
</evidence>
<reference evidence="11" key="1">
    <citation type="submission" date="2001-01" db="EMBL/GenBank/DDBJ databases">
        <title>Chloroplast localized, nuclear encoded proteins persist for many months in an animal cell despite the lack of cognate algal nuclear genes.</title>
        <authorList>
            <person name="Summer E.J."/>
            <person name="Rumpho M.E."/>
        </authorList>
    </citation>
    <scope>NUCLEOTIDE SEQUENCE</scope>
</reference>
<keyword evidence="7" id="KW-0934">Plastid</keyword>
<feature type="binding site" evidence="9">
    <location>
        <position position="62"/>
    </location>
    <ligand>
        <name>chlorophyll a</name>
        <dbReference type="ChEBI" id="CHEBI:58416"/>
        <label>1</label>
    </ligand>
</feature>
<feature type="binding site" description="axial binding residue" evidence="9">
    <location>
        <position position="81"/>
    </location>
    <ligand>
        <name>chlorophyll b</name>
        <dbReference type="ChEBI" id="CHEBI:61721"/>
        <label>1</label>
    </ligand>
    <ligandPart>
        <name>Mg</name>
        <dbReference type="ChEBI" id="CHEBI:25107"/>
    </ligandPart>
</feature>
<feature type="binding site" evidence="9">
    <location>
        <position position="171"/>
    </location>
    <ligand>
        <name>chlorophyll a</name>
        <dbReference type="ChEBI" id="CHEBI:58416"/>
        <label>1</label>
    </ligand>
</feature>